<feature type="compositionally biased region" description="Basic and acidic residues" evidence="4">
    <location>
        <begin position="143"/>
        <end position="155"/>
    </location>
</feature>
<evidence type="ECO:0000256" key="2">
    <source>
        <dbReference type="ARBA" id="ARBA00022900"/>
    </source>
</evidence>
<accession>A0A914H5G1</accession>
<feature type="domain" description="BPTI/Kunitz inhibitor" evidence="6">
    <location>
        <begin position="48"/>
        <end position="98"/>
    </location>
</feature>
<dbReference type="Gene3D" id="4.10.410.10">
    <property type="entry name" value="Pancreatic trypsin inhibitor Kunitz domain"/>
    <property type="match status" value="1"/>
</dbReference>
<evidence type="ECO:0000313" key="8">
    <source>
        <dbReference type="WBParaSite" id="Gr19_v10_g13996.t1"/>
    </source>
</evidence>
<dbReference type="GO" id="GO:0005615">
    <property type="term" value="C:extracellular space"/>
    <property type="evidence" value="ECO:0007669"/>
    <property type="project" value="TreeGrafter"/>
</dbReference>
<dbReference type="Proteomes" id="UP000887572">
    <property type="component" value="Unplaced"/>
</dbReference>
<dbReference type="PANTHER" id="PTHR10083:SF374">
    <property type="entry name" value="BPTI_KUNITZ INHIBITOR DOMAIN-CONTAINING PROTEIN"/>
    <property type="match status" value="1"/>
</dbReference>
<keyword evidence="7" id="KW-1185">Reference proteome</keyword>
<evidence type="ECO:0000256" key="3">
    <source>
        <dbReference type="ARBA" id="ARBA00023157"/>
    </source>
</evidence>
<keyword evidence="3" id="KW-1015">Disulfide bond</keyword>
<keyword evidence="2" id="KW-0722">Serine protease inhibitor</keyword>
<dbReference type="InterPro" id="IPR050098">
    <property type="entry name" value="TFPI/VKTCI-like"/>
</dbReference>
<proteinExistence type="predicted"/>
<keyword evidence="5" id="KW-0732">Signal</keyword>
<protein>
    <submittedName>
        <fullName evidence="8">BPTI/Kunitz inhibitor domain-containing protein</fullName>
    </submittedName>
</protein>
<dbReference type="GO" id="GO:0004867">
    <property type="term" value="F:serine-type endopeptidase inhibitor activity"/>
    <property type="evidence" value="ECO:0007669"/>
    <property type="project" value="UniProtKB-KW"/>
</dbReference>
<keyword evidence="1" id="KW-0646">Protease inhibitor</keyword>
<evidence type="ECO:0000259" key="6">
    <source>
        <dbReference type="PROSITE" id="PS50279"/>
    </source>
</evidence>
<dbReference type="InterPro" id="IPR002223">
    <property type="entry name" value="Kunitz_BPTI"/>
</dbReference>
<dbReference type="SMART" id="SM00131">
    <property type="entry name" value="KU"/>
    <property type="match status" value="1"/>
</dbReference>
<dbReference type="AlphaFoldDB" id="A0A914H5G1"/>
<sequence>MLCIYSLFFSLFFPLLFGQDLDFMPVPVRPMSAIDSADGGDLKQEPRCLQSAETGTGTDTVPRFFYQPNNLSCVPFLYTGEGGNANNFLTELDCLNNCFIGVNEETPQEEEEDVHMIKQDPSKLGKTTGCMNGEASNCNGTESDDKHEHLTKNGD</sequence>
<feature type="signal peptide" evidence="5">
    <location>
        <begin position="1"/>
        <end position="18"/>
    </location>
</feature>
<name>A0A914H5G1_GLORO</name>
<dbReference type="SUPFAM" id="SSF57362">
    <property type="entry name" value="BPTI-like"/>
    <property type="match status" value="1"/>
</dbReference>
<dbReference type="PANTHER" id="PTHR10083">
    <property type="entry name" value="KUNITZ-TYPE PROTEASE INHIBITOR-RELATED"/>
    <property type="match status" value="1"/>
</dbReference>
<dbReference type="Pfam" id="PF00014">
    <property type="entry name" value="Kunitz_BPTI"/>
    <property type="match status" value="1"/>
</dbReference>
<reference evidence="8" key="1">
    <citation type="submission" date="2022-11" db="UniProtKB">
        <authorList>
            <consortium name="WormBaseParasite"/>
        </authorList>
    </citation>
    <scope>IDENTIFICATION</scope>
</reference>
<feature type="region of interest" description="Disordered" evidence="4">
    <location>
        <begin position="106"/>
        <end position="155"/>
    </location>
</feature>
<dbReference type="InterPro" id="IPR036880">
    <property type="entry name" value="Kunitz_BPTI_sf"/>
</dbReference>
<feature type="chain" id="PRO_5038092163" evidence="5">
    <location>
        <begin position="19"/>
        <end position="155"/>
    </location>
</feature>
<dbReference type="PROSITE" id="PS50279">
    <property type="entry name" value="BPTI_KUNITZ_2"/>
    <property type="match status" value="1"/>
</dbReference>
<evidence type="ECO:0000256" key="4">
    <source>
        <dbReference type="SAM" id="MobiDB-lite"/>
    </source>
</evidence>
<organism evidence="7 8">
    <name type="scientific">Globodera rostochiensis</name>
    <name type="common">Golden nematode worm</name>
    <name type="synonym">Heterodera rostochiensis</name>
    <dbReference type="NCBI Taxonomy" id="31243"/>
    <lineage>
        <taxon>Eukaryota</taxon>
        <taxon>Metazoa</taxon>
        <taxon>Ecdysozoa</taxon>
        <taxon>Nematoda</taxon>
        <taxon>Chromadorea</taxon>
        <taxon>Rhabditida</taxon>
        <taxon>Tylenchina</taxon>
        <taxon>Tylenchomorpha</taxon>
        <taxon>Tylenchoidea</taxon>
        <taxon>Heteroderidae</taxon>
        <taxon>Heteroderinae</taxon>
        <taxon>Globodera</taxon>
    </lineage>
</organism>
<dbReference type="CDD" id="cd22593">
    <property type="entry name" value="Kunitz_conkunitzin"/>
    <property type="match status" value="1"/>
</dbReference>
<dbReference type="WBParaSite" id="Gr19_v10_g13996.t1">
    <property type="protein sequence ID" value="Gr19_v10_g13996.t1"/>
    <property type="gene ID" value="Gr19_v10_g13996"/>
</dbReference>
<evidence type="ECO:0000313" key="7">
    <source>
        <dbReference type="Proteomes" id="UP000887572"/>
    </source>
</evidence>
<evidence type="ECO:0000256" key="5">
    <source>
        <dbReference type="SAM" id="SignalP"/>
    </source>
</evidence>
<feature type="compositionally biased region" description="Basic and acidic residues" evidence="4">
    <location>
        <begin position="114"/>
        <end position="123"/>
    </location>
</feature>
<evidence type="ECO:0000256" key="1">
    <source>
        <dbReference type="ARBA" id="ARBA00022690"/>
    </source>
</evidence>